<reference evidence="1" key="1">
    <citation type="submission" date="2020-10" db="EMBL/GenBank/DDBJ databases">
        <authorList>
            <person name="Gilroy R."/>
        </authorList>
    </citation>
    <scope>NUCLEOTIDE SEQUENCE</scope>
    <source>
        <strain evidence="1">10192</strain>
    </source>
</reference>
<evidence type="ECO:0000313" key="2">
    <source>
        <dbReference type="Proteomes" id="UP000823632"/>
    </source>
</evidence>
<name>A0A9D9DRY4_9BACT</name>
<comment type="caution">
    <text evidence="1">The sequence shown here is derived from an EMBL/GenBank/DDBJ whole genome shotgun (WGS) entry which is preliminary data.</text>
</comment>
<protein>
    <submittedName>
        <fullName evidence="1">Uncharacterized protein</fullName>
    </submittedName>
</protein>
<dbReference type="EMBL" id="JADIND010000181">
    <property type="protein sequence ID" value="MBO8431341.1"/>
    <property type="molecule type" value="Genomic_DNA"/>
</dbReference>
<evidence type="ECO:0000313" key="1">
    <source>
        <dbReference type="EMBL" id="MBO8431341.1"/>
    </source>
</evidence>
<reference evidence="1" key="2">
    <citation type="journal article" date="2021" name="PeerJ">
        <title>Extensive microbial diversity within the chicken gut microbiome revealed by metagenomics and culture.</title>
        <authorList>
            <person name="Gilroy R."/>
            <person name="Ravi A."/>
            <person name="Getino M."/>
            <person name="Pursley I."/>
            <person name="Horton D.L."/>
            <person name="Alikhan N.F."/>
            <person name="Baker D."/>
            <person name="Gharbi K."/>
            <person name="Hall N."/>
            <person name="Watson M."/>
            <person name="Adriaenssens E.M."/>
            <person name="Foster-Nyarko E."/>
            <person name="Jarju S."/>
            <person name="Secka A."/>
            <person name="Antonio M."/>
            <person name="Oren A."/>
            <person name="Chaudhuri R.R."/>
            <person name="La Ragione R."/>
            <person name="Hildebrand F."/>
            <person name="Pallen M.J."/>
        </authorList>
    </citation>
    <scope>NUCLEOTIDE SEQUENCE</scope>
    <source>
        <strain evidence="1">10192</strain>
    </source>
</reference>
<gene>
    <name evidence="1" type="ORF">IAC76_08145</name>
</gene>
<proteinExistence type="predicted"/>
<feature type="non-terminal residue" evidence="1">
    <location>
        <position position="1"/>
    </location>
</feature>
<dbReference type="Proteomes" id="UP000823632">
    <property type="component" value="Unassembled WGS sequence"/>
</dbReference>
<dbReference type="AlphaFoldDB" id="A0A9D9DRY4"/>
<sequence>SRQTVSKYVRPIDSKHIGLIDTISEFFKGVSDMLLSQYKKLSTQSGSLLVENKARPIPEAAMKMHDSKKLTIKPHKFYVDNKQLELCTFELEDKYKNKRFDIVLTDNIKSPQKGDLFLYNYHRADKHPIRDSEINDVNKLLDKYSNDITRILRKYQKKLS</sequence>
<organism evidence="1 2">
    <name type="scientific">Candidatus Scatousia excrementipullorum</name>
    <dbReference type="NCBI Taxonomy" id="2840936"/>
    <lineage>
        <taxon>Bacteria</taxon>
        <taxon>Candidatus Scatousia</taxon>
    </lineage>
</organism>
<accession>A0A9D9DRY4</accession>